<evidence type="ECO:0000313" key="1">
    <source>
        <dbReference type="EMBL" id="CAG9186487.1"/>
    </source>
</evidence>
<dbReference type="Pfam" id="PF07369">
    <property type="entry name" value="DUF1488"/>
    <property type="match status" value="1"/>
</dbReference>
<dbReference type="EMBL" id="CAJZAG010000018">
    <property type="protein sequence ID" value="CAG9186487.1"/>
    <property type="molecule type" value="Genomic_DNA"/>
</dbReference>
<reference evidence="1 2" key="1">
    <citation type="submission" date="2021-08" db="EMBL/GenBank/DDBJ databases">
        <authorList>
            <person name="Peeters C."/>
        </authorList>
    </citation>
    <scope>NUCLEOTIDE SEQUENCE [LARGE SCALE GENOMIC DNA]</scope>
    <source>
        <strain evidence="1 2">LMG 32289</strain>
    </source>
</reference>
<evidence type="ECO:0008006" key="3">
    <source>
        <dbReference type="Google" id="ProtNLM"/>
    </source>
</evidence>
<dbReference type="RefSeq" id="WP_223995650.1">
    <property type="nucleotide sequence ID" value="NZ_CAJZAG010000018.1"/>
</dbReference>
<organism evidence="1 2">
    <name type="scientific">Cupriavidus pampae</name>
    <dbReference type="NCBI Taxonomy" id="659251"/>
    <lineage>
        <taxon>Bacteria</taxon>
        <taxon>Pseudomonadati</taxon>
        <taxon>Pseudomonadota</taxon>
        <taxon>Betaproteobacteria</taxon>
        <taxon>Burkholderiales</taxon>
        <taxon>Burkholderiaceae</taxon>
        <taxon>Cupriavidus</taxon>
    </lineage>
</organism>
<proteinExistence type="predicted"/>
<evidence type="ECO:0000313" key="2">
    <source>
        <dbReference type="Proteomes" id="UP000706525"/>
    </source>
</evidence>
<dbReference type="InterPro" id="IPR036692">
    <property type="entry name" value="Shew3726-like_sf"/>
</dbReference>
<dbReference type="Proteomes" id="UP000706525">
    <property type="component" value="Unassembled WGS sequence"/>
</dbReference>
<gene>
    <name evidence="1" type="ORF">LMG32289_06466</name>
</gene>
<sequence length="83" mass="9879">MALNFPNPSRSYDASRHCVRFWGYDESREVSFRVSGVFLAQLARDHALDEEHQLALFDQYREQIYVLAHDIYTDDPRHTYVIE</sequence>
<dbReference type="SUPFAM" id="SSF160272">
    <property type="entry name" value="Shew3726-like"/>
    <property type="match status" value="1"/>
</dbReference>
<dbReference type="InterPro" id="IPR009962">
    <property type="entry name" value="DUF1488"/>
</dbReference>
<keyword evidence="2" id="KW-1185">Reference proteome</keyword>
<accession>A0ABN7ZR17</accession>
<protein>
    <recommendedName>
        <fullName evidence="3">DUF1488 domain-containing protein</fullName>
    </recommendedName>
</protein>
<name>A0ABN7ZR17_9BURK</name>
<comment type="caution">
    <text evidence="1">The sequence shown here is derived from an EMBL/GenBank/DDBJ whole genome shotgun (WGS) entry which is preliminary data.</text>
</comment>